<organism evidence="6">
    <name type="scientific">Magnetospirillum gryphiswaldense</name>
    <dbReference type="NCBI Taxonomy" id="55518"/>
    <lineage>
        <taxon>Bacteria</taxon>
        <taxon>Pseudomonadati</taxon>
        <taxon>Pseudomonadota</taxon>
        <taxon>Alphaproteobacteria</taxon>
        <taxon>Rhodospirillales</taxon>
        <taxon>Rhodospirillaceae</taxon>
        <taxon>Magnetospirillum</taxon>
    </lineage>
</organism>
<name>A4U1H6_9PROT</name>
<evidence type="ECO:0000313" key="6">
    <source>
        <dbReference type="EMBL" id="CAM76733.1"/>
    </source>
</evidence>
<comment type="similarity">
    <text evidence="1">Belongs to the hemerythrin family.</text>
</comment>
<dbReference type="CDD" id="cd12107">
    <property type="entry name" value="Hemerythrin"/>
    <property type="match status" value="1"/>
</dbReference>
<proteinExistence type="inferred from homology"/>
<evidence type="ECO:0000259" key="5">
    <source>
        <dbReference type="Pfam" id="PF01814"/>
    </source>
</evidence>
<dbReference type="RefSeq" id="WP_024079325.1">
    <property type="nucleotide sequence ID" value="NZ_CP027527.1"/>
</dbReference>
<keyword evidence="4" id="KW-0408">Iron</keyword>
<accession>A4U1H6</accession>
<feature type="domain" description="Hemerythrin-like" evidence="5">
    <location>
        <begin position="14"/>
        <end position="135"/>
    </location>
</feature>
<keyword evidence="2" id="KW-0561">Oxygen transport</keyword>
<dbReference type="AlphaFoldDB" id="A4U1H6"/>
<protein>
    <submittedName>
        <fullName evidence="6">Hemerythrin</fullName>
    </submittedName>
</protein>
<dbReference type="InterPro" id="IPR012827">
    <property type="entry name" value="Hemerythrin_metal-bd"/>
</dbReference>
<dbReference type="GO" id="GO:0046872">
    <property type="term" value="F:metal ion binding"/>
    <property type="evidence" value="ECO:0007669"/>
    <property type="project" value="UniProtKB-KW"/>
</dbReference>
<dbReference type="PANTHER" id="PTHR37164:SF1">
    <property type="entry name" value="BACTERIOHEMERYTHRIN"/>
    <property type="match status" value="1"/>
</dbReference>
<dbReference type="Gene3D" id="1.20.120.50">
    <property type="entry name" value="Hemerythrin-like"/>
    <property type="match status" value="1"/>
</dbReference>
<keyword evidence="2" id="KW-0813">Transport</keyword>
<evidence type="ECO:0000256" key="2">
    <source>
        <dbReference type="ARBA" id="ARBA00022621"/>
    </source>
</evidence>
<dbReference type="SUPFAM" id="SSF47188">
    <property type="entry name" value="Hemerythrin-like"/>
    <property type="match status" value="1"/>
</dbReference>
<reference evidence="6" key="1">
    <citation type="journal article" date="2007" name="J. Bacteriol.">
        <title>Comparative genome analysis of four magnetotactic bacteria reveals a complex set of group-specific genes implicated in magnetosome biomineralization and function.</title>
        <authorList>
            <person name="Richter M."/>
            <person name="Kube M."/>
            <person name="Bazylinski D.A."/>
            <person name="Lombardot T."/>
            <person name="Gloeckner F.O."/>
            <person name="Reinhardt R."/>
            <person name="Schueler D."/>
        </authorList>
    </citation>
    <scope>NUCLEOTIDE SEQUENCE</scope>
    <source>
        <strain evidence="6">MSR-1</strain>
    </source>
</reference>
<dbReference type="NCBIfam" id="TIGR02481">
    <property type="entry name" value="hemeryth_dom"/>
    <property type="match status" value="1"/>
</dbReference>
<evidence type="ECO:0000256" key="1">
    <source>
        <dbReference type="ARBA" id="ARBA00010587"/>
    </source>
</evidence>
<dbReference type="GO" id="GO:0005344">
    <property type="term" value="F:oxygen carrier activity"/>
    <property type="evidence" value="ECO:0007669"/>
    <property type="project" value="UniProtKB-KW"/>
</dbReference>
<dbReference type="InterPro" id="IPR016131">
    <property type="entry name" value="Haemerythrin_Fe_BS"/>
</dbReference>
<dbReference type="InterPro" id="IPR035938">
    <property type="entry name" value="Hemerythrin-like_sf"/>
</dbReference>
<dbReference type="Pfam" id="PF01814">
    <property type="entry name" value="Hemerythrin"/>
    <property type="match status" value="1"/>
</dbReference>
<evidence type="ECO:0000256" key="4">
    <source>
        <dbReference type="ARBA" id="ARBA00023004"/>
    </source>
</evidence>
<evidence type="ECO:0000256" key="3">
    <source>
        <dbReference type="ARBA" id="ARBA00022723"/>
    </source>
</evidence>
<sequence length="139" mass="16200">MAVFLQWNSEYELGVPAMDADHRDLMEMCNHFLTLVESQSSPTLLADSLDRLILRTRAHFLAEERMLDRHGYPALVIHKAEHERLIREAESLSDGLRTDDGERDLPTIIAETSDFLKSWLLEHIRNNDRPYKPFLRSLN</sequence>
<keyword evidence="3" id="KW-0479">Metal-binding</keyword>
<dbReference type="InterPro" id="IPR050669">
    <property type="entry name" value="Hemerythrin"/>
</dbReference>
<gene>
    <name evidence="6" type="ORF">MGR_3086</name>
</gene>
<dbReference type="PROSITE" id="PS00550">
    <property type="entry name" value="HEMERYTHRINS"/>
    <property type="match status" value="1"/>
</dbReference>
<dbReference type="InterPro" id="IPR012312">
    <property type="entry name" value="Hemerythrin-like"/>
</dbReference>
<dbReference type="EMBL" id="CU459003">
    <property type="protein sequence ID" value="CAM76733.1"/>
    <property type="molecule type" value="Genomic_DNA"/>
</dbReference>
<dbReference type="PANTHER" id="PTHR37164">
    <property type="entry name" value="BACTERIOHEMERYTHRIN"/>
    <property type="match status" value="1"/>
</dbReference>
<dbReference type="NCBIfam" id="NF033749">
    <property type="entry name" value="bact_hemeryth"/>
    <property type="match status" value="1"/>
</dbReference>